<name>A0AAP0DT74_9ASTR</name>
<evidence type="ECO:0000256" key="10">
    <source>
        <dbReference type="RuleBase" id="RU000581"/>
    </source>
</evidence>
<dbReference type="PANTHER" id="PTHR11351:SF88">
    <property type="entry name" value="FATTY ACID DESATURASE, TYPE 1, CORE-RELATED"/>
    <property type="match status" value="1"/>
</dbReference>
<comment type="subcellular location">
    <subcellularLocation>
        <location evidence="1">Membrane</location>
        <topology evidence="1">Multi-pass membrane protein</topology>
    </subcellularLocation>
</comment>
<comment type="caution">
    <text evidence="12">The sequence shown here is derived from an EMBL/GenBank/DDBJ whole genome shotgun (WGS) entry which is preliminary data.</text>
</comment>
<feature type="transmembrane region" description="Helical" evidence="11">
    <location>
        <begin position="67"/>
        <end position="87"/>
    </location>
</feature>
<accession>A0AAP0DT74</accession>
<dbReference type="EMBL" id="JBCNJP010000006">
    <property type="protein sequence ID" value="KAK9078257.1"/>
    <property type="molecule type" value="Genomic_DNA"/>
</dbReference>
<dbReference type="Proteomes" id="UP001408789">
    <property type="component" value="Unassembled WGS sequence"/>
</dbReference>
<dbReference type="PRINTS" id="PR00075">
    <property type="entry name" value="FACDDSATRASE"/>
</dbReference>
<feature type="transmembrane region" description="Helical" evidence="11">
    <location>
        <begin position="41"/>
        <end position="61"/>
    </location>
</feature>
<gene>
    <name evidence="12" type="ORF">SSX86_002314</name>
</gene>
<keyword evidence="7 10" id="KW-0560">Oxidoreductase</keyword>
<keyword evidence="10" id="KW-0275">Fatty acid biosynthesis</keyword>
<keyword evidence="10" id="KW-0444">Lipid biosynthesis</keyword>
<dbReference type="PANTHER" id="PTHR11351">
    <property type="entry name" value="ACYL-COA DESATURASE"/>
    <property type="match status" value="1"/>
</dbReference>
<evidence type="ECO:0000256" key="2">
    <source>
        <dbReference type="ARBA" id="ARBA00005189"/>
    </source>
</evidence>
<evidence type="ECO:0000256" key="3">
    <source>
        <dbReference type="ARBA" id="ARBA00009295"/>
    </source>
</evidence>
<keyword evidence="4 10" id="KW-0812">Transmembrane</keyword>
<protein>
    <recommendedName>
        <fullName evidence="14">Fatty acid desaturase domain-containing protein</fullName>
    </recommendedName>
</protein>
<keyword evidence="13" id="KW-1185">Reference proteome</keyword>
<dbReference type="GO" id="GO:0042761">
    <property type="term" value="P:very long-chain fatty acid biosynthetic process"/>
    <property type="evidence" value="ECO:0007669"/>
    <property type="project" value="TreeGrafter"/>
</dbReference>
<evidence type="ECO:0000313" key="12">
    <source>
        <dbReference type="EMBL" id="KAK9078257.1"/>
    </source>
</evidence>
<evidence type="ECO:0000256" key="8">
    <source>
        <dbReference type="ARBA" id="ARBA00023098"/>
    </source>
</evidence>
<dbReference type="InterPro" id="IPR015876">
    <property type="entry name" value="Acyl-CoA_DS"/>
</dbReference>
<keyword evidence="8" id="KW-0443">Lipid metabolism</keyword>
<sequence length="264" mass="30900">MSSNVTKELGGHGRILFSDVVVTRKRNLIWGRKWRSLDIKMASGVLFVHVLTLFAPSTFSWDAFWKAFLFYILSGVLGITLCYHRLLAHHSLKLPKWLEYTCAYIGVQAIQRDPIYWVSIHRYHHQYVDLEKDPHTPTYGFWFSHMGWLFDSGYIIEKGVRTTWGYHVTFLVNSACHIWGKRAWNTGDLSRNNWWVAMVTFGEGWHNNHHAFEYSARHGLEWWQIDLSWYMIRFLASVGLATNVKLPVEAHKLKKSFAPSSKSH</sequence>
<dbReference type="GO" id="GO:0016717">
    <property type="term" value="F:oxidoreductase activity, acting on paired donors, with oxidation of a pair of donors resulting in the reduction of molecular oxygen to two molecules of water"/>
    <property type="evidence" value="ECO:0007669"/>
    <property type="project" value="InterPro"/>
</dbReference>
<dbReference type="AlphaFoldDB" id="A0AAP0DT74"/>
<evidence type="ECO:0000256" key="1">
    <source>
        <dbReference type="ARBA" id="ARBA00004141"/>
    </source>
</evidence>
<dbReference type="GO" id="GO:0005789">
    <property type="term" value="C:endoplasmic reticulum membrane"/>
    <property type="evidence" value="ECO:0007669"/>
    <property type="project" value="TreeGrafter"/>
</dbReference>
<keyword evidence="9 11" id="KW-0472">Membrane</keyword>
<comment type="pathway">
    <text evidence="2">Lipid metabolism.</text>
</comment>
<comment type="similarity">
    <text evidence="3 10">Belongs to the fatty acid desaturase type 1 family.</text>
</comment>
<evidence type="ECO:0000256" key="4">
    <source>
        <dbReference type="ARBA" id="ARBA00022692"/>
    </source>
</evidence>
<proteinExistence type="inferred from homology"/>
<evidence type="ECO:0008006" key="14">
    <source>
        <dbReference type="Google" id="ProtNLM"/>
    </source>
</evidence>
<keyword evidence="5" id="KW-0276">Fatty acid metabolism</keyword>
<evidence type="ECO:0000256" key="5">
    <source>
        <dbReference type="ARBA" id="ARBA00022832"/>
    </source>
</evidence>
<keyword evidence="6 11" id="KW-1133">Transmembrane helix</keyword>
<comment type="cofactor">
    <cofactor evidence="10">
        <name>Fe(2+)</name>
        <dbReference type="ChEBI" id="CHEBI:29033"/>
    </cofactor>
</comment>
<reference evidence="12 13" key="1">
    <citation type="submission" date="2024-04" db="EMBL/GenBank/DDBJ databases">
        <title>The reference genome of an endangered Asteraceae, Deinandra increscens subsp. villosa, native to the Central Coast of California.</title>
        <authorList>
            <person name="Guilliams M."/>
            <person name="Hasenstab-Lehman K."/>
            <person name="Meyer R."/>
            <person name="Mcevoy S."/>
        </authorList>
    </citation>
    <scope>NUCLEOTIDE SEQUENCE [LARGE SCALE GENOMIC DNA]</scope>
    <source>
        <tissue evidence="12">Leaf</tissue>
    </source>
</reference>
<organism evidence="12 13">
    <name type="scientific">Deinandra increscens subsp. villosa</name>
    <dbReference type="NCBI Taxonomy" id="3103831"/>
    <lineage>
        <taxon>Eukaryota</taxon>
        <taxon>Viridiplantae</taxon>
        <taxon>Streptophyta</taxon>
        <taxon>Embryophyta</taxon>
        <taxon>Tracheophyta</taxon>
        <taxon>Spermatophyta</taxon>
        <taxon>Magnoliopsida</taxon>
        <taxon>eudicotyledons</taxon>
        <taxon>Gunneridae</taxon>
        <taxon>Pentapetalae</taxon>
        <taxon>asterids</taxon>
        <taxon>campanulids</taxon>
        <taxon>Asterales</taxon>
        <taxon>Asteraceae</taxon>
        <taxon>Asteroideae</taxon>
        <taxon>Heliantheae alliance</taxon>
        <taxon>Madieae</taxon>
        <taxon>Madiinae</taxon>
        <taxon>Deinandra</taxon>
    </lineage>
</organism>
<comment type="domain">
    <text evidence="10">The histidine box domains are involved in binding the catalytic metal ions.</text>
</comment>
<evidence type="ECO:0000256" key="9">
    <source>
        <dbReference type="ARBA" id="ARBA00023136"/>
    </source>
</evidence>
<evidence type="ECO:0000313" key="13">
    <source>
        <dbReference type="Proteomes" id="UP001408789"/>
    </source>
</evidence>
<evidence type="ECO:0000256" key="11">
    <source>
        <dbReference type="SAM" id="Phobius"/>
    </source>
</evidence>
<evidence type="ECO:0000256" key="7">
    <source>
        <dbReference type="ARBA" id="ARBA00023002"/>
    </source>
</evidence>
<evidence type="ECO:0000256" key="6">
    <source>
        <dbReference type="ARBA" id="ARBA00022989"/>
    </source>
</evidence>
<dbReference type="CDD" id="cd03505">
    <property type="entry name" value="Delta9-FADS-like"/>
    <property type="match status" value="1"/>
</dbReference>